<dbReference type="EnsemblMetazoa" id="AFAF013196-RA">
    <property type="protein sequence ID" value="AFAF013196-PA"/>
    <property type="gene ID" value="AFAF013196"/>
</dbReference>
<keyword evidence="3" id="KW-1185">Reference proteome</keyword>
<dbReference type="EMBL" id="AXCN02002128">
    <property type="status" value="NOT_ANNOTATED_CDS"/>
    <property type="molecule type" value="Genomic_DNA"/>
</dbReference>
<feature type="region of interest" description="Disordered" evidence="1">
    <location>
        <begin position="362"/>
        <end position="393"/>
    </location>
</feature>
<feature type="region of interest" description="Disordered" evidence="1">
    <location>
        <begin position="83"/>
        <end position="190"/>
    </location>
</feature>
<sequence>MICVSFSPQELAETAMNDILGWYGYDSVDRLELAANNLASASASNTIDEDGAEVRLKADSDHVVTRAGSTTNHHLLLKAKSIAAASSQPHPPSQQTCIAGGHFFPRQQDDPSASSSGERRGLEAPSTTNPISNRPGLSGSPPAATVPTTRNGIGLHHQSHQPHHHASVPAGGGESSTSEKDSSRESSKSPMLMKMLDKQEQTCQWCRKVIPSHQPGILGTTEGMIFCTEACFSQSRRASFKRAKTCDWCRHVRHAVSYVDFQDGASQLQFCSDKCLNQYKMQIFCNETQAHLELNPHLKEKSSSAGSLITPELWMKNCKSCSMSPVSDRSESVSPVPSLPDLRILQKKHNAIVNLASNAGPAPMAGFDHGRVDGSGPGTLGPPPPPPPPQPPLNIPPQFLPPPLNLLRPPFFPLNPVAQLRFGNGMSNVPSTAPSMGPPPSPLPSGPLGPGSRPPVPNLFGFGAATPPVTILVPYPIIVPLPLPIPVPIPVIDFLKAALPKDSREKHAERVLDPDPPEDKMDAEASVMTVDSDELVAGETVDTSLAEEDMDVPLDFTVGGCGKQSERNAPGSTVEVLGESEQCSDCAPAYTLSTIASNEPESMSPIDDVKSGDPRRVGSANLVLPRFKLTRLESADTLDPGERLDEERRPPPPPDEEDIERERKEMVERSRPLRKRKRLVVPQQQQLQSSGPDQNDLYNPPREGNAEPQEFSCGIGLRSGSKTK</sequence>
<dbReference type="PANTHER" id="PTHR23186">
    <property type="entry name" value="RETINOIC ACID-INDUCED PROTEIN 2"/>
    <property type="match status" value="1"/>
</dbReference>
<evidence type="ECO:0000256" key="1">
    <source>
        <dbReference type="SAM" id="MobiDB-lite"/>
    </source>
</evidence>
<evidence type="ECO:0000313" key="3">
    <source>
        <dbReference type="Proteomes" id="UP000075886"/>
    </source>
</evidence>
<reference evidence="3" key="1">
    <citation type="submission" date="2014-01" db="EMBL/GenBank/DDBJ databases">
        <title>The Genome Sequence of Anopheles farauti FAR1 (V2).</title>
        <authorList>
            <consortium name="The Broad Institute Genomics Platform"/>
            <person name="Neafsey D.E."/>
            <person name="Besansky N."/>
            <person name="Howell P."/>
            <person name="Walton C."/>
            <person name="Young S.K."/>
            <person name="Zeng Q."/>
            <person name="Gargeya S."/>
            <person name="Fitzgerald M."/>
            <person name="Haas B."/>
            <person name="Abouelleil A."/>
            <person name="Allen A.W."/>
            <person name="Alvarado L."/>
            <person name="Arachchi H.M."/>
            <person name="Berlin A.M."/>
            <person name="Chapman S.B."/>
            <person name="Gainer-Dewar J."/>
            <person name="Goldberg J."/>
            <person name="Griggs A."/>
            <person name="Gujja S."/>
            <person name="Hansen M."/>
            <person name="Howarth C."/>
            <person name="Imamovic A."/>
            <person name="Ireland A."/>
            <person name="Larimer J."/>
            <person name="McCowan C."/>
            <person name="Murphy C."/>
            <person name="Pearson M."/>
            <person name="Poon T.W."/>
            <person name="Priest M."/>
            <person name="Roberts A."/>
            <person name="Saif S."/>
            <person name="Shea T."/>
            <person name="Sisk P."/>
            <person name="Sykes S."/>
            <person name="Wortman J."/>
            <person name="Nusbaum C."/>
            <person name="Birren B."/>
        </authorList>
    </citation>
    <scope>NUCLEOTIDE SEQUENCE [LARGE SCALE GENOMIC DNA]</scope>
    <source>
        <strain evidence="3">FAR1</strain>
    </source>
</reference>
<feature type="compositionally biased region" description="Basic and acidic residues" evidence="1">
    <location>
        <begin position="660"/>
        <end position="671"/>
    </location>
</feature>
<dbReference type="VEuPathDB" id="VectorBase:AFAF013196"/>
<proteinExistence type="predicted"/>
<evidence type="ECO:0000313" key="2">
    <source>
        <dbReference type="EnsemblMetazoa" id="AFAF013196-PA"/>
    </source>
</evidence>
<feature type="compositionally biased region" description="Low complexity" evidence="1">
    <location>
        <begin position="680"/>
        <end position="694"/>
    </location>
</feature>
<feature type="region of interest" description="Disordered" evidence="1">
    <location>
        <begin position="426"/>
        <end position="452"/>
    </location>
</feature>
<feature type="compositionally biased region" description="Basic and acidic residues" evidence="1">
    <location>
        <begin position="177"/>
        <end position="187"/>
    </location>
</feature>
<dbReference type="GO" id="GO:0048513">
    <property type="term" value="P:animal organ development"/>
    <property type="evidence" value="ECO:0007669"/>
    <property type="project" value="TreeGrafter"/>
</dbReference>
<reference evidence="2" key="2">
    <citation type="submission" date="2020-05" db="UniProtKB">
        <authorList>
            <consortium name="EnsemblMetazoa"/>
        </authorList>
    </citation>
    <scope>IDENTIFICATION</scope>
    <source>
        <strain evidence="2">FAR1</strain>
    </source>
</reference>
<dbReference type="GO" id="GO:0005634">
    <property type="term" value="C:nucleus"/>
    <property type="evidence" value="ECO:0007669"/>
    <property type="project" value="TreeGrafter"/>
</dbReference>
<feature type="compositionally biased region" description="Basic and acidic residues" evidence="1">
    <location>
        <begin position="630"/>
        <end position="650"/>
    </location>
</feature>
<feature type="compositionally biased region" description="Basic and acidic residues" evidence="1">
    <location>
        <begin position="607"/>
        <end position="616"/>
    </location>
</feature>
<organism evidence="2 3">
    <name type="scientific">Anopheles farauti</name>
    <dbReference type="NCBI Taxonomy" id="69004"/>
    <lineage>
        <taxon>Eukaryota</taxon>
        <taxon>Metazoa</taxon>
        <taxon>Ecdysozoa</taxon>
        <taxon>Arthropoda</taxon>
        <taxon>Hexapoda</taxon>
        <taxon>Insecta</taxon>
        <taxon>Pterygota</taxon>
        <taxon>Neoptera</taxon>
        <taxon>Endopterygota</taxon>
        <taxon>Diptera</taxon>
        <taxon>Nematocera</taxon>
        <taxon>Culicoidea</taxon>
        <taxon>Culicidae</taxon>
        <taxon>Anophelinae</taxon>
        <taxon>Anopheles</taxon>
    </lineage>
</organism>
<feature type="compositionally biased region" description="Pro residues" evidence="1">
    <location>
        <begin position="380"/>
        <end position="393"/>
    </location>
</feature>
<feature type="compositionally biased region" description="Basic residues" evidence="1">
    <location>
        <begin position="157"/>
        <end position="166"/>
    </location>
</feature>
<dbReference type="STRING" id="69004.A0A182QMJ5"/>
<feature type="region of interest" description="Disordered" evidence="1">
    <location>
        <begin position="594"/>
        <end position="724"/>
    </location>
</feature>
<evidence type="ECO:0008006" key="4">
    <source>
        <dbReference type="Google" id="ProtNLM"/>
    </source>
</evidence>
<accession>A0A182QMJ5</accession>
<dbReference type="InterPro" id="IPR026092">
    <property type="entry name" value="RAI2/SOBP"/>
</dbReference>
<dbReference type="Pfam" id="PF15279">
    <property type="entry name" value="SOBP"/>
    <property type="match status" value="1"/>
</dbReference>
<feature type="compositionally biased region" description="Pro residues" evidence="1">
    <location>
        <begin position="436"/>
        <end position="452"/>
    </location>
</feature>
<protein>
    <recommendedName>
        <fullName evidence="4">Sine oculis-binding protein</fullName>
    </recommendedName>
</protein>
<name>A0A182QMJ5_9DIPT</name>
<dbReference type="PANTHER" id="PTHR23186:SF4">
    <property type="entry name" value="GH22790P"/>
    <property type="match status" value="1"/>
</dbReference>
<dbReference type="Proteomes" id="UP000075886">
    <property type="component" value="Unassembled WGS sequence"/>
</dbReference>
<dbReference type="AlphaFoldDB" id="A0A182QMJ5"/>